<name>A0A3B0THW5_9ZZZZ</name>
<dbReference type="EMBL" id="UOEN01000284">
    <property type="protein sequence ID" value="VAW15733.1"/>
    <property type="molecule type" value="Genomic_DNA"/>
</dbReference>
<gene>
    <name evidence="1" type="ORF">MNBD_BACTEROID05-522</name>
</gene>
<sequence length="183" mass="21157">MIKPAILNILLAVFITSTTVFAWMLFAQNTQNIPQPIRQIPPPLAMPYKGNDIIVGGRIATATDTRAIRPSEYTKINSVYAKKDGEIYYAEPLKRHTNKPVYYKVEGADSETFTAEERFYPEWGFAYDKDRVFFDGRMIDIDKQSLEQISGRYFKDKNYVYFIENSSRGSYSILKLPYDVNSF</sequence>
<dbReference type="AlphaFoldDB" id="A0A3B0THW5"/>
<feature type="non-terminal residue" evidence="1">
    <location>
        <position position="183"/>
    </location>
</feature>
<evidence type="ECO:0000313" key="1">
    <source>
        <dbReference type="EMBL" id="VAW15733.1"/>
    </source>
</evidence>
<proteinExistence type="predicted"/>
<dbReference type="InterPro" id="IPR027375">
    <property type="entry name" value="DKNYY"/>
</dbReference>
<dbReference type="Pfam" id="PF13644">
    <property type="entry name" value="DKNYY"/>
    <property type="match status" value="1"/>
</dbReference>
<organism evidence="1">
    <name type="scientific">hydrothermal vent metagenome</name>
    <dbReference type="NCBI Taxonomy" id="652676"/>
    <lineage>
        <taxon>unclassified sequences</taxon>
        <taxon>metagenomes</taxon>
        <taxon>ecological metagenomes</taxon>
    </lineage>
</organism>
<reference evidence="1" key="1">
    <citation type="submission" date="2018-06" db="EMBL/GenBank/DDBJ databases">
        <authorList>
            <person name="Zhirakovskaya E."/>
        </authorList>
    </citation>
    <scope>NUCLEOTIDE SEQUENCE</scope>
</reference>
<accession>A0A3B0THW5</accession>
<protein>
    <submittedName>
        <fullName evidence="1">Uncharacterized protein</fullName>
    </submittedName>
</protein>